<dbReference type="Proteomes" id="UP001472677">
    <property type="component" value="Unassembled WGS sequence"/>
</dbReference>
<keyword evidence="4" id="KW-1185">Reference proteome</keyword>
<evidence type="ECO:0000256" key="2">
    <source>
        <dbReference type="PROSITE-ProRule" id="PRU00708"/>
    </source>
</evidence>
<accession>A0ABR2F3P6</accession>
<dbReference type="Gene3D" id="1.25.40.10">
    <property type="entry name" value="Tetratricopeptide repeat domain"/>
    <property type="match status" value="1"/>
</dbReference>
<dbReference type="PANTHER" id="PTHR47926">
    <property type="entry name" value="PENTATRICOPEPTIDE REPEAT-CONTAINING PROTEIN"/>
    <property type="match status" value="1"/>
</dbReference>
<dbReference type="NCBIfam" id="TIGR00756">
    <property type="entry name" value="PPR"/>
    <property type="match status" value="1"/>
</dbReference>
<keyword evidence="1" id="KW-0677">Repeat</keyword>
<dbReference type="InterPro" id="IPR011990">
    <property type="entry name" value="TPR-like_helical_dom_sf"/>
</dbReference>
<dbReference type="PANTHER" id="PTHR47926:SF495">
    <property type="entry name" value="DYW DOMAIN-CONTAINING PROTEIN"/>
    <property type="match status" value="1"/>
</dbReference>
<dbReference type="PROSITE" id="PS51375">
    <property type="entry name" value="PPR"/>
    <property type="match status" value="1"/>
</dbReference>
<dbReference type="InterPro" id="IPR002885">
    <property type="entry name" value="PPR_rpt"/>
</dbReference>
<reference evidence="3 4" key="1">
    <citation type="journal article" date="2024" name="G3 (Bethesda)">
        <title>Genome assembly of Hibiscus sabdariffa L. provides insights into metabolisms of medicinal natural products.</title>
        <authorList>
            <person name="Kim T."/>
        </authorList>
    </citation>
    <scope>NUCLEOTIDE SEQUENCE [LARGE SCALE GENOMIC DNA]</scope>
    <source>
        <strain evidence="3">TK-2024</strain>
        <tissue evidence="3">Old leaves</tissue>
    </source>
</reference>
<feature type="repeat" description="PPR" evidence="2">
    <location>
        <begin position="30"/>
        <end position="64"/>
    </location>
</feature>
<evidence type="ECO:0000256" key="1">
    <source>
        <dbReference type="ARBA" id="ARBA00022737"/>
    </source>
</evidence>
<comment type="caution">
    <text evidence="3">The sequence shown here is derived from an EMBL/GenBank/DDBJ whole genome shotgun (WGS) entry which is preliminary data.</text>
</comment>
<organism evidence="3 4">
    <name type="scientific">Hibiscus sabdariffa</name>
    <name type="common">roselle</name>
    <dbReference type="NCBI Taxonomy" id="183260"/>
    <lineage>
        <taxon>Eukaryota</taxon>
        <taxon>Viridiplantae</taxon>
        <taxon>Streptophyta</taxon>
        <taxon>Embryophyta</taxon>
        <taxon>Tracheophyta</taxon>
        <taxon>Spermatophyta</taxon>
        <taxon>Magnoliopsida</taxon>
        <taxon>eudicotyledons</taxon>
        <taxon>Gunneridae</taxon>
        <taxon>Pentapetalae</taxon>
        <taxon>rosids</taxon>
        <taxon>malvids</taxon>
        <taxon>Malvales</taxon>
        <taxon>Malvaceae</taxon>
        <taxon>Malvoideae</taxon>
        <taxon>Hibiscus</taxon>
    </lineage>
</organism>
<dbReference type="Pfam" id="PF01535">
    <property type="entry name" value="PPR"/>
    <property type="match status" value="1"/>
</dbReference>
<proteinExistence type="predicted"/>
<evidence type="ECO:0000313" key="3">
    <source>
        <dbReference type="EMBL" id="KAK8571640.1"/>
    </source>
</evidence>
<sequence>MGSLYGLDMYAKYSDILAARDVFSRMLQRDVVSWTSILVGAAQHGQAEEALSLYNKMFGMDSTHVCWFFLVDPDTLEEAETIITSMPFKPEEPTWAALLSACKQYGNAKMVIRFAYHLLSLNPEEPSTYILLSNIYGIPVYGNMLRKQGSCWKLRKIEKNRL</sequence>
<dbReference type="InterPro" id="IPR046960">
    <property type="entry name" value="PPR_At4g14850-like_plant"/>
</dbReference>
<evidence type="ECO:0000313" key="4">
    <source>
        <dbReference type="Proteomes" id="UP001472677"/>
    </source>
</evidence>
<name>A0ABR2F3P6_9ROSI</name>
<evidence type="ECO:0008006" key="5">
    <source>
        <dbReference type="Google" id="ProtNLM"/>
    </source>
</evidence>
<protein>
    <recommendedName>
        <fullName evidence="5">Pentatricopeptide repeat-containing protein</fullName>
    </recommendedName>
</protein>
<gene>
    <name evidence="3" type="ORF">V6N12_027720</name>
</gene>
<dbReference type="EMBL" id="JBBPBM010000008">
    <property type="protein sequence ID" value="KAK8571640.1"/>
    <property type="molecule type" value="Genomic_DNA"/>
</dbReference>